<keyword evidence="1" id="KW-0863">Zinc-finger</keyword>
<dbReference type="GO" id="GO:0008270">
    <property type="term" value="F:zinc ion binding"/>
    <property type="evidence" value="ECO:0007669"/>
    <property type="project" value="UniProtKB-KW"/>
</dbReference>
<dbReference type="InterPro" id="IPR013087">
    <property type="entry name" value="Znf_C2H2_type"/>
</dbReference>
<evidence type="ECO:0000259" key="3">
    <source>
        <dbReference type="PROSITE" id="PS50157"/>
    </source>
</evidence>
<evidence type="ECO:0000256" key="1">
    <source>
        <dbReference type="PROSITE-ProRule" id="PRU00042"/>
    </source>
</evidence>
<evidence type="ECO:0000256" key="2">
    <source>
        <dbReference type="SAM" id="MobiDB-lite"/>
    </source>
</evidence>
<proteinExistence type="predicted"/>
<dbReference type="AlphaFoldDB" id="A0A183BRP4"/>
<evidence type="ECO:0000313" key="4">
    <source>
        <dbReference type="Proteomes" id="UP000050741"/>
    </source>
</evidence>
<protein>
    <submittedName>
        <fullName evidence="5">C2H2-type domain-containing protein</fullName>
    </submittedName>
</protein>
<dbReference type="WBParaSite" id="GPLIN_000328000">
    <property type="protein sequence ID" value="GPLIN_000328000"/>
    <property type="gene ID" value="GPLIN_000328000"/>
</dbReference>
<evidence type="ECO:0000313" key="5">
    <source>
        <dbReference type="WBParaSite" id="GPLIN_000328000"/>
    </source>
</evidence>
<dbReference type="PROSITE" id="PS00028">
    <property type="entry name" value="ZINC_FINGER_C2H2_1"/>
    <property type="match status" value="1"/>
</dbReference>
<sequence>IIQKHAKKERQGQQCSPSKAYLSLPQQLLQPIERPNWPDGTKCPICSIVFYGLKVLVRHLRAAHPNESSVWERTLCTLDGGGADDGQAAIRTTKLWPNRLSSSASSSSSLLLSRRKRKILREESEERPPQLERAGQRI</sequence>
<reference evidence="4" key="1">
    <citation type="submission" date="2014-05" db="EMBL/GenBank/DDBJ databases">
        <title>The genome and life-stage specific transcriptomes of Globodera pallida elucidate key aspects of plant parasitism by a cyst nematode.</title>
        <authorList>
            <person name="Cotton J.A."/>
            <person name="Lilley C.J."/>
            <person name="Jones L.M."/>
            <person name="Kikuchi T."/>
            <person name="Reid A.J."/>
            <person name="Thorpe P."/>
            <person name="Tsai I.J."/>
            <person name="Beasley H."/>
            <person name="Blok V."/>
            <person name="Cock P.J.A."/>
            <person name="Van den Akker S.E."/>
            <person name="Holroyd N."/>
            <person name="Hunt M."/>
            <person name="Mantelin S."/>
            <person name="Naghra H."/>
            <person name="Pain A."/>
            <person name="Palomares-Rius J.E."/>
            <person name="Zarowiecki M."/>
            <person name="Berriman M."/>
            <person name="Jones J.T."/>
            <person name="Urwin P.E."/>
        </authorList>
    </citation>
    <scope>NUCLEOTIDE SEQUENCE [LARGE SCALE GENOMIC DNA]</scope>
    <source>
        <strain evidence="4">Lindley</strain>
    </source>
</reference>
<reference evidence="5" key="2">
    <citation type="submission" date="2016-06" db="UniProtKB">
        <authorList>
            <consortium name="WormBaseParasite"/>
        </authorList>
    </citation>
    <scope>IDENTIFICATION</scope>
</reference>
<organism evidence="4 5">
    <name type="scientific">Globodera pallida</name>
    <name type="common">Potato cyst nematode worm</name>
    <name type="synonym">Heterodera pallida</name>
    <dbReference type="NCBI Taxonomy" id="36090"/>
    <lineage>
        <taxon>Eukaryota</taxon>
        <taxon>Metazoa</taxon>
        <taxon>Ecdysozoa</taxon>
        <taxon>Nematoda</taxon>
        <taxon>Chromadorea</taxon>
        <taxon>Rhabditida</taxon>
        <taxon>Tylenchina</taxon>
        <taxon>Tylenchomorpha</taxon>
        <taxon>Tylenchoidea</taxon>
        <taxon>Heteroderidae</taxon>
        <taxon>Heteroderinae</taxon>
        <taxon>Globodera</taxon>
    </lineage>
</organism>
<feature type="domain" description="C2H2-type" evidence="3">
    <location>
        <begin position="41"/>
        <end position="69"/>
    </location>
</feature>
<feature type="compositionally biased region" description="Basic and acidic residues" evidence="2">
    <location>
        <begin position="120"/>
        <end position="130"/>
    </location>
</feature>
<name>A0A183BRP4_GLOPA</name>
<dbReference type="PROSITE" id="PS50157">
    <property type="entry name" value="ZINC_FINGER_C2H2_2"/>
    <property type="match status" value="1"/>
</dbReference>
<feature type="region of interest" description="Disordered" evidence="2">
    <location>
        <begin position="119"/>
        <end position="138"/>
    </location>
</feature>
<dbReference type="Proteomes" id="UP000050741">
    <property type="component" value="Unassembled WGS sequence"/>
</dbReference>
<keyword evidence="1" id="KW-0862">Zinc</keyword>
<keyword evidence="1" id="KW-0479">Metal-binding</keyword>
<keyword evidence="4" id="KW-1185">Reference proteome</keyword>
<accession>A0A183BRP4</accession>